<comment type="caution">
    <text evidence="2">The sequence shown here is derived from an EMBL/GenBank/DDBJ whole genome shotgun (WGS) entry which is preliminary data.</text>
</comment>
<dbReference type="Proteomes" id="UP001500908">
    <property type="component" value="Unassembled WGS sequence"/>
</dbReference>
<protein>
    <submittedName>
        <fullName evidence="2">Uncharacterized protein</fullName>
    </submittedName>
</protein>
<evidence type="ECO:0000256" key="1">
    <source>
        <dbReference type="SAM" id="MobiDB-lite"/>
    </source>
</evidence>
<evidence type="ECO:0000313" key="3">
    <source>
        <dbReference type="Proteomes" id="UP001500908"/>
    </source>
</evidence>
<evidence type="ECO:0000313" key="2">
    <source>
        <dbReference type="EMBL" id="GAA3750691.1"/>
    </source>
</evidence>
<name>A0ABP7FYW5_9ACTN</name>
<feature type="compositionally biased region" description="Basic and acidic residues" evidence="1">
    <location>
        <begin position="10"/>
        <end position="25"/>
    </location>
</feature>
<dbReference type="EMBL" id="BAABDD010000015">
    <property type="protein sequence ID" value="GAA3750691.1"/>
    <property type="molecule type" value="Genomic_DNA"/>
</dbReference>
<accession>A0ABP7FYW5</accession>
<proteinExistence type="predicted"/>
<sequence>MSASAGAFAGRRDRAAIEARADEAHPQPPPQPSEQQNLAEVRAGKAGRSATGRPYQPVTRSISAPTTGARVAE</sequence>
<gene>
    <name evidence="2" type="ORF">GCM10022402_32310</name>
</gene>
<reference evidence="3" key="1">
    <citation type="journal article" date="2019" name="Int. J. Syst. Evol. Microbiol.">
        <title>The Global Catalogue of Microorganisms (GCM) 10K type strain sequencing project: providing services to taxonomists for standard genome sequencing and annotation.</title>
        <authorList>
            <consortium name="The Broad Institute Genomics Platform"/>
            <consortium name="The Broad Institute Genome Sequencing Center for Infectious Disease"/>
            <person name="Wu L."/>
            <person name="Ma J."/>
        </authorList>
    </citation>
    <scope>NUCLEOTIDE SEQUENCE [LARGE SCALE GENOMIC DNA]</scope>
    <source>
        <strain evidence="3">JCM 17137</strain>
    </source>
</reference>
<feature type="region of interest" description="Disordered" evidence="1">
    <location>
        <begin position="1"/>
        <end position="73"/>
    </location>
</feature>
<keyword evidence="3" id="KW-1185">Reference proteome</keyword>
<organism evidence="2 3">
    <name type="scientific">Salinactinospora qingdaonensis</name>
    <dbReference type="NCBI Taxonomy" id="702744"/>
    <lineage>
        <taxon>Bacteria</taxon>
        <taxon>Bacillati</taxon>
        <taxon>Actinomycetota</taxon>
        <taxon>Actinomycetes</taxon>
        <taxon>Streptosporangiales</taxon>
        <taxon>Nocardiopsidaceae</taxon>
        <taxon>Salinactinospora</taxon>
    </lineage>
</organism>